<sequence length="828" mass="86128">MPGQPAGTVLGAHVERVLTVRGGRDRRTRLAVRASGDLGGRHGVQRPQVGVHVGGARGRGEGERARLVRALVPRVVVRVVGRGHERRARVHRVHGELEPLEVHARVGRGVHAELLAAAAVRGPGPDLLAVGDLVALDVHDLAGVLGHQRVLAVAHPVQPPLLAVVAVARPLDDPRAVRRAAPGDVQHLVGVSRPEHVVAVTGADQRVPLAAAAVVVPLLRERARRRRAPGDVHGLARVHRPDRDEPVTGPVVRVERGGAEAVGLAGLQQPVRDLPGGDAAGRDAPHPVVGDQRVAVVDVEHGRDRAAVGVAGPERQRRRGRPGEGLAARVTPVGHVQRGRRVGPRVVVHRQVRHAARLGGVELLPAVVVALVGGLGHHADRARAVVGGQLHQPADVAADPAVVAGRRVALGLAGGGPAGVPRGLRAPVGVPADQAGVPDLPVAGLARPGVPLVEVEPGAVDAAALELREVEVEVAARDRRAAVEGAQPQVGVTAGVPAGAGLDVLVVHGTDRHRRVHDHGVLGVLRVQEVLVGGEVQLGDGLPGGTGLARGDLHAHGDPLERLPRLLVPAGVPHLRLGHGPDHGPGRVHQVGVAVVLALRGSALGPQGKRQRHRPLGTLLQHQELLEPGPGRFHHEVRAGPDIREGGLATLELGVRQRPTPLEGDFGVTVLHGSEVPDVVGFATRGGDHQVTGVRLGGDGAVRALLEGQVDRHPRVPALDADRTGVDLGGELAVRVDEGGGVLGPLAERFDPDLVQRGGGPRGGDVRRLVAHRWDLLLLLLRLGLSGGRRTDRGHRGSGEDERGGNGHHPSERILGARRPGTGHVNPP</sequence>
<feature type="compositionally biased region" description="Basic and acidic residues" evidence="1">
    <location>
        <begin position="789"/>
        <end position="812"/>
    </location>
</feature>
<evidence type="ECO:0000256" key="1">
    <source>
        <dbReference type="SAM" id="MobiDB-lite"/>
    </source>
</evidence>
<protein>
    <submittedName>
        <fullName evidence="2">Uncharacterized protein</fullName>
    </submittedName>
</protein>
<evidence type="ECO:0000313" key="2">
    <source>
        <dbReference type="EMBL" id="RKT74074.1"/>
    </source>
</evidence>
<comment type="caution">
    <text evidence="2">The sequence shown here is derived from an EMBL/GenBank/DDBJ whole genome shotgun (WGS) entry which is preliminary data.</text>
</comment>
<name>A0A495XME3_9PSEU</name>
<evidence type="ECO:0000313" key="3">
    <source>
        <dbReference type="Proteomes" id="UP000272729"/>
    </source>
</evidence>
<accession>A0A495XME3</accession>
<gene>
    <name evidence="2" type="ORF">DFJ66_7416</name>
</gene>
<dbReference type="EMBL" id="RBXR01000001">
    <property type="protein sequence ID" value="RKT74074.1"/>
    <property type="molecule type" value="Genomic_DNA"/>
</dbReference>
<dbReference type="Proteomes" id="UP000272729">
    <property type="component" value="Unassembled WGS sequence"/>
</dbReference>
<dbReference type="AlphaFoldDB" id="A0A495XME3"/>
<keyword evidence="3" id="KW-1185">Reference proteome</keyword>
<feature type="region of interest" description="Disordered" evidence="1">
    <location>
        <begin position="789"/>
        <end position="828"/>
    </location>
</feature>
<feature type="region of interest" description="Disordered" evidence="1">
    <location>
        <begin position="230"/>
        <end position="249"/>
    </location>
</feature>
<reference evidence="2 3" key="1">
    <citation type="submission" date="2018-10" db="EMBL/GenBank/DDBJ databases">
        <title>Sequencing the genomes of 1000 actinobacteria strains.</title>
        <authorList>
            <person name="Klenk H.-P."/>
        </authorList>
    </citation>
    <scope>NUCLEOTIDE SEQUENCE [LARGE SCALE GENOMIC DNA]</scope>
    <source>
        <strain evidence="2 3">DSM 43911</strain>
    </source>
</reference>
<organism evidence="2 3">
    <name type="scientific">Saccharothrix variisporea</name>
    <dbReference type="NCBI Taxonomy" id="543527"/>
    <lineage>
        <taxon>Bacteria</taxon>
        <taxon>Bacillati</taxon>
        <taxon>Actinomycetota</taxon>
        <taxon>Actinomycetes</taxon>
        <taxon>Pseudonocardiales</taxon>
        <taxon>Pseudonocardiaceae</taxon>
        <taxon>Saccharothrix</taxon>
    </lineage>
</organism>
<proteinExistence type="predicted"/>